<dbReference type="InterPro" id="IPR004556">
    <property type="entry name" value="HemK-like"/>
</dbReference>
<dbReference type="NCBIfam" id="TIGR03534">
    <property type="entry name" value="RF_mod_PrmC"/>
    <property type="match status" value="1"/>
</dbReference>
<dbReference type="GO" id="GO:0003676">
    <property type="term" value="F:nucleic acid binding"/>
    <property type="evidence" value="ECO:0007669"/>
    <property type="project" value="InterPro"/>
</dbReference>
<evidence type="ECO:0000256" key="2">
    <source>
        <dbReference type="ARBA" id="ARBA00022679"/>
    </source>
</evidence>
<dbReference type="FunFam" id="3.40.50.150:FF:000053">
    <property type="entry name" value="Release factor glutamine methyltransferase"/>
    <property type="match status" value="1"/>
</dbReference>
<feature type="binding site" evidence="5">
    <location>
        <position position="139"/>
    </location>
    <ligand>
        <name>S-adenosyl-L-methionine</name>
        <dbReference type="ChEBI" id="CHEBI:59789"/>
    </ligand>
</feature>
<dbReference type="GO" id="GO:0102559">
    <property type="term" value="F:peptide chain release factor N(5)-glutamine methyltransferase activity"/>
    <property type="evidence" value="ECO:0007669"/>
    <property type="project" value="UniProtKB-EC"/>
</dbReference>
<dbReference type="Gene3D" id="1.10.8.10">
    <property type="entry name" value="DNA helicase RuvA subunit, C-terminal domain"/>
    <property type="match status" value="1"/>
</dbReference>
<evidence type="ECO:0000256" key="1">
    <source>
        <dbReference type="ARBA" id="ARBA00022603"/>
    </source>
</evidence>
<dbReference type="InterPro" id="IPR019874">
    <property type="entry name" value="RF_methyltr_PrmC"/>
</dbReference>
<dbReference type="InterPro" id="IPR029063">
    <property type="entry name" value="SAM-dependent_MTases_sf"/>
</dbReference>
<dbReference type="Gene3D" id="3.40.50.150">
    <property type="entry name" value="Vaccinia Virus protein VP39"/>
    <property type="match status" value="1"/>
</dbReference>
<name>A0A2N5WYX2_9GAMM</name>
<evidence type="ECO:0000256" key="5">
    <source>
        <dbReference type="HAMAP-Rule" id="MF_02126"/>
    </source>
</evidence>
<gene>
    <name evidence="5 8" type="primary">prmC</name>
    <name evidence="8" type="ORF">C0039_17035</name>
</gene>
<dbReference type="RefSeq" id="WP_101518760.1">
    <property type="nucleotide sequence ID" value="NZ_PKUS01000029.1"/>
</dbReference>
<organism evidence="8 9">
    <name type="scientific">Pseudohalioglobus lutimaris</name>
    <dbReference type="NCBI Taxonomy" id="1737061"/>
    <lineage>
        <taxon>Bacteria</taxon>
        <taxon>Pseudomonadati</taxon>
        <taxon>Pseudomonadota</taxon>
        <taxon>Gammaproteobacteria</taxon>
        <taxon>Cellvibrionales</taxon>
        <taxon>Halieaceae</taxon>
        <taxon>Pseudohalioglobus</taxon>
    </lineage>
</organism>
<dbReference type="OrthoDB" id="9800643at2"/>
<evidence type="ECO:0000256" key="3">
    <source>
        <dbReference type="ARBA" id="ARBA00022691"/>
    </source>
</evidence>
<dbReference type="GO" id="GO:0032259">
    <property type="term" value="P:methylation"/>
    <property type="evidence" value="ECO:0007669"/>
    <property type="project" value="UniProtKB-KW"/>
</dbReference>
<dbReference type="InterPro" id="IPR002052">
    <property type="entry name" value="DNA_methylase_N6_adenine_CS"/>
</dbReference>
<evidence type="ECO:0000259" key="7">
    <source>
        <dbReference type="Pfam" id="PF17827"/>
    </source>
</evidence>
<dbReference type="HAMAP" id="MF_02126">
    <property type="entry name" value="RF_methyltr_PrmC"/>
    <property type="match status" value="1"/>
</dbReference>
<feature type="binding site" evidence="5">
    <location>
        <position position="182"/>
    </location>
    <ligand>
        <name>S-adenosyl-L-methionine</name>
        <dbReference type="ChEBI" id="CHEBI:59789"/>
    </ligand>
</feature>
<comment type="catalytic activity">
    <reaction evidence="4 5">
        <text>L-glutaminyl-[peptide chain release factor] + S-adenosyl-L-methionine = N(5)-methyl-L-glutaminyl-[peptide chain release factor] + S-adenosyl-L-homocysteine + H(+)</text>
        <dbReference type="Rhea" id="RHEA:42896"/>
        <dbReference type="Rhea" id="RHEA-COMP:10271"/>
        <dbReference type="Rhea" id="RHEA-COMP:10272"/>
        <dbReference type="ChEBI" id="CHEBI:15378"/>
        <dbReference type="ChEBI" id="CHEBI:30011"/>
        <dbReference type="ChEBI" id="CHEBI:57856"/>
        <dbReference type="ChEBI" id="CHEBI:59789"/>
        <dbReference type="ChEBI" id="CHEBI:61891"/>
        <dbReference type="EC" id="2.1.1.297"/>
    </reaction>
</comment>
<evidence type="ECO:0000256" key="4">
    <source>
        <dbReference type="ARBA" id="ARBA00048391"/>
    </source>
</evidence>
<proteinExistence type="inferred from homology"/>
<sequence>METVQALLRSARHLPGDSPLRDAEILLGHCLGKSRTWLYTWPDNEISEACAEQFRSLVQRRAQGEPVAYLTGYREFWSLELAVAPSTLIPRPETETLVEWSLDLALSDRADVLDLGTGTGAIALALASERPTWGVTGVDRSEAAVALAVENMQRCKLGNVSMVLSDWFAALAGQRFDLLVSNPPYIDAGDEHLTQGDLRFEPKTALVAGECGLADIAHIVAEAPRYLHPGGWLLLEHGYAQGAQVRALLQQRGYAGVTTRRDLAGQERVSGGCWLAE</sequence>
<dbReference type="EMBL" id="PKUS01000029">
    <property type="protein sequence ID" value="PLW67444.1"/>
    <property type="molecule type" value="Genomic_DNA"/>
</dbReference>
<comment type="function">
    <text evidence="5">Methylates the class 1 translation termination release factors RF1/PrfA and RF2/PrfB on the glutamine residue of the universally conserved GGQ motif.</text>
</comment>
<dbReference type="CDD" id="cd02440">
    <property type="entry name" value="AdoMet_MTases"/>
    <property type="match status" value="1"/>
</dbReference>
<dbReference type="EC" id="2.1.1.297" evidence="5"/>
<dbReference type="PANTHER" id="PTHR18895:SF74">
    <property type="entry name" value="MTRF1L RELEASE FACTOR GLUTAMINE METHYLTRANSFERASE"/>
    <property type="match status" value="1"/>
</dbReference>
<feature type="domain" description="Release factor glutamine methyltransferase N-terminal" evidence="7">
    <location>
        <begin position="17"/>
        <end position="72"/>
    </location>
</feature>
<keyword evidence="3 5" id="KW-0949">S-adenosyl-L-methionine</keyword>
<feature type="binding site" evidence="5">
    <location>
        <position position="167"/>
    </location>
    <ligand>
        <name>S-adenosyl-L-methionine</name>
        <dbReference type="ChEBI" id="CHEBI:59789"/>
    </ligand>
</feature>
<keyword evidence="1 5" id="KW-0489">Methyltransferase</keyword>
<dbReference type="SUPFAM" id="SSF53335">
    <property type="entry name" value="S-adenosyl-L-methionine-dependent methyltransferases"/>
    <property type="match status" value="1"/>
</dbReference>
<keyword evidence="2 5" id="KW-0808">Transferase</keyword>
<comment type="similarity">
    <text evidence="5">Belongs to the protein N5-glutamine methyltransferase family. PrmC subfamily.</text>
</comment>
<protein>
    <recommendedName>
        <fullName evidence="5">Release factor glutamine methyltransferase</fullName>
        <shortName evidence="5">RF MTase</shortName>
        <ecNumber evidence="5">2.1.1.297</ecNumber>
    </recommendedName>
    <alternativeName>
        <fullName evidence="5">N5-glutamine methyltransferase PrmC</fullName>
    </alternativeName>
    <alternativeName>
        <fullName evidence="5">Protein-(glutamine-N5) MTase PrmC</fullName>
    </alternativeName>
    <alternativeName>
        <fullName evidence="5">Protein-glutamine N-methyltransferase PrmC</fullName>
    </alternativeName>
</protein>
<evidence type="ECO:0000313" key="9">
    <source>
        <dbReference type="Proteomes" id="UP000235005"/>
    </source>
</evidence>
<evidence type="ECO:0000259" key="6">
    <source>
        <dbReference type="Pfam" id="PF13847"/>
    </source>
</evidence>
<accession>A0A2N5WYX2</accession>
<dbReference type="Pfam" id="PF17827">
    <property type="entry name" value="PrmC_N"/>
    <property type="match status" value="1"/>
</dbReference>
<evidence type="ECO:0000313" key="8">
    <source>
        <dbReference type="EMBL" id="PLW67444.1"/>
    </source>
</evidence>
<dbReference type="Pfam" id="PF13847">
    <property type="entry name" value="Methyltransf_31"/>
    <property type="match status" value="1"/>
</dbReference>
<feature type="domain" description="Methyltransferase" evidence="6">
    <location>
        <begin position="108"/>
        <end position="244"/>
    </location>
</feature>
<keyword evidence="9" id="KW-1185">Reference proteome</keyword>
<dbReference type="PROSITE" id="PS00092">
    <property type="entry name" value="N6_MTASE"/>
    <property type="match status" value="1"/>
</dbReference>
<dbReference type="PANTHER" id="PTHR18895">
    <property type="entry name" value="HEMK METHYLTRANSFERASE"/>
    <property type="match status" value="1"/>
</dbReference>
<dbReference type="NCBIfam" id="TIGR00536">
    <property type="entry name" value="hemK_fam"/>
    <property type="match status" value="1"/>
</dbReference>
<dbReference type="AlphaFoldDB" id="A0A2N5WYX2"/>
<dbReference type="InterPro" id="IPR050320">
    <property type="entry name" value="N5-glutamine_MTase"/>
</dbReference>
<dbReference type="InterPro" id="IPR025714">
    <property type="entry name" value="Methyltranfer_dom"/>
</dbReference>
<feature type="binding site" evidence="5">
    <location>
        <begin position="116"/>
        <end position="120"/>
    </location>
    <ligand>
        <name>S-adenosyl-L-methionine</name>
        <dbReference type="ChEBI" id="CHEBI:59789"/>
    </ligand>
</feature>
<dbReference type="InterPro" id="IPR040758">
    <property type="entry name" value="PrmC_N"/>
</dbReference>
<comment type="caution">
    <text evidence="8">The sequence shown here is derived from an EMBL/GenBank/DDBJ whole genome shotgun (WGS) entry which is preliminary data.</text>
</comment>
<dbReference type="Proteomes" id="UP000235005">
    <property type="component" value="Unassembled WGS sequence"/>
</dbReference>
<reference evidence="8 9" key="1">
    <citation type="submission" date="2018-01" db="EMBL/GenBank/DDBJ databases">
        <title>The draft genome sequence of Halioglobus lutimaris HF004.</title>
        <authorList>
            <person name="Du Z.-J."/>
            <person name="Shi M.-J."/>
        </authorList>
    </citation>
    <scope>NUCLEOTIDE SEQUENCE [LARGE SCALE GENOMIC DNA]</scope>
    <source>
        <strain evidence="8 9">HF004</strain>
    </source>
</reference>
<feature type="binding site" evidence="5">
    <location>
        <begin position="182"/>
        <end position="185"/>
    </location>
    <ligand>
        <name>substrate</name>
    </ligand>
</feature>